<accession>A0ABY5VLT9</accession>
<keyword evidence="1" id="KW-1133">Transmembrane helix</keyword>
<dbReference type="Proteomes" id="UP001060164">
    <property type="component" value="Chromosome"/>
</dbReference>
<name>A0ABY5VLT9_9FIRM</name>
<dbReference type="EMBL" id="CP102290">
    <property type="protein sequence ID" value="UWP60951.1"/>
    <property type="molecule type" value="Genomic_DNA"/>
</dbReference>
<feature type="transmembrane region" description="Helical" evidence="1">
    <location>
        <begin position="27"/>
        <end position="48"/>
    </location>
</feature>
<evidence type="ECO:0008006" key="4">
    <source>
        <dbReference type="Google" id="ProtNLM"/>
    </source>
</evidence>
<feature type="transmembrane region" description="Helical" evidence="1">
    <location>
        <begin position="149"/>
        <end position="182"/>
    </location>
</feature>
<feature type="transmembrane region" description="Helical" evidence="1">
    <location>
        <begin position="434"/>
        <end position="458"/>
    </location>
</feature>
<feature type="transmembrane region" description="Helical" evidence="1">
    <location>
        <begin position="76"/>
        <end position="97"/>
    </location>
</feature>
<sequence length="611" mass="69700">MKEKIKKINWMKELPAVSMQKLSRLDWIISLLILAFLFVTFFEGDIIVTGNRSFLYYKGFFQDFYKASYEQSQGFYANYLPSTFLAFAIWNFPLYLLGRVPGFILQDALLNLMWYKLLPVILYFVTSHLIYKIGMLIGFGEEKSKICKFAFLICPIAVYSQFIFSQYDIFMVFFMVLGLYYYFKGGLFRFALFLGIAATFKYQALAYFAVLLVLKEKKFRKLALYGLVGIAPVLLEIIPNMSSPYFYRCVLGFHALSFVDNGFEFGYISGISLILGMGAFLMVWAYIKKPVLLDELVSWALYFATGVSFTIFAFSRWNPQWFLVMIPFLVLSIFRNRNGKMFVLITNIFIVALYIFSVNQWSGIADQTMMKSGIFKFLIGERSFATSMADVYGYSNLVNLGTCIFVILLVFFVFNHPKYQTVRKTEIPDYMMNYLRVTFLAGAAAFLIPAGICLASAVRGEVVFADNTQVEAADCGTVNITDTAGVRQVFTADGDVIESIRVRFGMHNRINDAAMHIRILDQETQEVVYEREMPTLGLVKEESMYQVTDGDIAVTKGKEYVLELQGSDGPDNCVATYYFETEDEETELAVIDGVKKPVQIIMEIRGVDSQG</sequence>
<evidence type="ECO:0000313" key="3">
    <source>
        <dbReference type="Proteomes" id="UP001060164"/>
    </source>
</evidence>
<feature type="transmembrane region" description="Helical" evidence="1">
    <location>
        <begin position="391"/>
        <end position="414"/>
    </location>
</feature>
<feature type="transmembrane region" description="Helical" evidence="1">
    <location>
        <begin position="222"/>
        <end position="247"/>
    </location>
</feature>
<feature type="transmembrane region" description="Helical" evidence="1">
    <location>
        <begin position="188"/>
        <end position="210"/>
    </location>
</feature>
<feature type="transmembrane region" description="Helical" evidence="1">
    <location>
        <begin position="267"/>
        <end position="287"/>
    </location>
</feature>
<protein>
    <recommendedName>
        <fullName evidence="4">DUF2029 domain-containing protein</fullName>
    </recommendedName>
</protein>
<keyword evidence="3" id="KW-1185">Reference proteome</keyword>
<evidence type="ECO:0000313" key="2">
    <source>
        <dbReference type="EMBL" id="UWP60951.1"/>
    </source>
</evidence>
<feature type="transmembrane region" description="Helical" evidence="1">
    <location>
        <begin position="342"/>
        <end position="362"/>
    </location>
</feature>
<feature type="transmembrane region" description="Helical" evidence="1">
    <location>
        <begin position="320"/>
        <end position="335"/>
    </location>
</feature>
<proteinExistence type="predicted"/>
<dbReference type="RefSeq" id="WP_169579907.1">
    <property type="nucleotide sequence ID" value="NZ_CABLBR010000003.1"/>
</dbReference>
<gene>
    <name evidence="2" type="ORF">NQ502_07955</name>
</gene>
<feature type="transmembrane region" description="Helical" evidence="1">
    <location>
        <begin position="117"/>
        <end position="137"/>
    </location>
</feature>
<organism evidence="2 3">
    <name type="scientific">Ruminococcus gauvreauii</name>
    <dbReference type="NCBI Taxonomy" id="438033"/>
    <lineage>
        <taxon>Bacteria</taxon>
        <taxon>Bacillati</taxon>
        <taxon>Bacillota</taxon>
        <taxon>Clostridia</taxon>
        <taxon>Eubacteriales</taxon>
        <taxon>Oscillospiraceae</taxon>
        <taxon>Ruminococcus</taxon>
    </lineage>
</organism>
<feature type="transmembrane region" description="Helical" evidence="1">
    <location>
        <begin position="296"/>
        <end position="314"/>
    </location>
</feature>
<evidence type="ECO:0000256" key="1">
    <source>
        <dbReference type="SAM" id="Phobius"/>
    </source>
</evidence>
<keyword evidence="1" id="KW-0812">Transmembrane</keyword>
<reference evidence="2" key="1">
    <citation type="journal article" date="2022" name="Cell">
        <title>Design, construction, and in vivo augmentation of a complex gut microbiome.</title>
        <authorList>
            <person name="Cheng A.G."/>
            <person name="Ho P.Y."/>
            <person name="Aranda-Diaz A."/>
            <person name="Jain S."/>
            <person name="Yu F.B."/>
            <person name="Meng X."/>
            <person name="Wang M."/>
            <person name="Iakiviak M."/>
            <person name="Nagashima K."/>
            <person name="Zhao A."/>
            <person name="Murugkar P."/>
            <person name="Patil A."/>
            <person name="Atabakhsh K."/>
            <person name="Weakley A."/>
            <person name="Yan J."/>
            <person name="Brumbaugh A.R."/>
            <person name="Higginbottom S."/>
            <person name="Dimas A."/>
            <person name="Shiver A.L."/>
            <person name="Deutschbauer A."/>
            <person name="Neff N."/>
            <person name="Sonnenburg J.L."/>
            <person name="Huang K.C."/>
            <person name="Fischbach M.A."/>
        </authorList>
    </citation>
    <scope>NUCLEOTIDE SEQUENCE</scope>
    <source>
        <strain evidence="2">DSM 19829</strain>
    </source>
</reference>
<keyword evidence="1" id="KW-0472">Membrane</keyword>